<keyword evidence="2" id="KW-1185">Reference proteome</keyword>
<name>A0ABR6E8T2_9LACO</name>
<reference evidence="1 2" key="1">
    <citation type="submission" date="2020-07" db="EMBL/GenBank/DDBJ databases">
        <title>Description of Limosilactobacillus balticus sp. nov., Limosilactobacillus agrestis sp. nov., Limosilactobacillus albertensis sp. nov., Limosilactobacillus rudii sp. nov., Limosilactobacillus fastidiosus sp. nov., five novel Limosilactobacillus species isolated from the vertebrate gastrointestinal tract, and proposal of 6 subspecies of Limosilactobacillus reuteri adapted to the gastrointestinal tract of specific vertebrate hosts.</title>
        <authorList>
            <person name="Li F."/>
            <person name="Cheng C."/>
            <person name="Zheng J."/>
            <person name="Quevedo R.M."/>
            <person name="Li J."/>
            <person name="Roos S."/>
            <person name="Gaenzle M.G."/>
            <person name="Walter J."/>
        </authorList>
    </citation>
    <scope>NUCLEOTIDE SEQUENCE [LARGE SCALE GENOMIC DNA]</scope>
    <source>
        <strain evidence="1 2">WF-MO7-1</strain>
    </source>
</reference>
<protein>
    <submittedName>
        <fullName evidence="1">Siphovirus Gp157 family protein</fullName>
    </submittedName>
</protein>
<gene>
    <name evidence="1" type="ORF">H5R64_07540</name>
</gene>
<dbReference type="EMBL" id="JACIUZ010000044">
    <property type="protein sequence ID" value="MBB1063605.1"/>
    <property type="molecule type" value="Genomic_DNA"/>
</dbReference>
<proteinExistence type="predicted"/>
<accession>A0ABR6E8T2</accession>
<evidence type="ECO:0000313" key="1">
    <source>
        <dbReference type="EMBL" id="MBB1063605.1"/>
    </source>
</evidence>
<dbReference type="InterPro" id="IPR008840">
    <property type="entry name" value="Sipho_Gp157"/>
</dbReference>
<dbReference type="Pfam" id="PF05565">
    <property type="entry name" value="Sipho_Gp157"/>
    <property type="match status" value="1"/>
</dbReference>
<comment type="caution">
    <text evidence="1">The sequence shown here is derived from an EMBL/GenBank/DDBJ whole genome shotgun (WGS) entry which is preliminary data.</text>
</comment>
<evidence type="ECO:0000313" key="2">
    <source>
        <dbReference type="Proteomes" id="UP000544052"/>
    </source>
</evidence>
<sequence length="160" mass="18588">MSNLFELNDQFRELSQRDDLDPTVMKDTLDAIDDTRKDKLENLATWADQLKSEINFIEDKQRIWRDELSYRKNKLQWIKQYMTDVLDDAGIKRFDTENHLLSVRNFKASTVIDDAKKLPEAFVETKTVSSPDKAAIYKAIKAGQEVPGAHLKNNRNTVIK</sequence>
<dbReference type="RefSeq" id="WP_182583222.1">
    <property type="nucleotide sequence ID" value="NZ_JACIUZ010000044.1"/>
</dbReference>
<organism evidence="1 2">
    <name type="scientific">Limosilactobacillus fastidiosus</name>
    <dbReference type="NCBI Taxonomy" id="2759855"/>
    <lineage>
        <taxon>Bacteria</taxon>
        <taxon>Bacillati</taxon>
        <taxon>Bacillota</taxon>
        <taxon>Bacilli</taxon>
        <taxon>Lactobacillales</taxon>
        <taxon>Lactobacillaceae</taxon>
        <taxon>Limosilactobacillus</taxon>
    </lineage>
</organism>
<dbReference type="Proteomes" id="UP000544052">
    <property type="component" value="Unassembled WGS sequence"/>
</dbReference>